<dbReference type="Proteomes" id="UP001239111">
    <property type="component" value="Chromosome 4"/>
</dbReference>
<evidence type="ECO:0000313" key="2">
    <source>
        <dbReference type="Proteomes" id="UP001239111"/>
    </source>
</evidence>
<organism evidence="1 2">
    <name type="scientific">Eretmocerus hayati</name>
    <dbReference type="NCBI Taxonomy" id="131215"/>
    <lineage>
        <taxon>Eukaryota</taxon>
        <taxon>Metazoa</taxon>
        <taxon>Ecdysozoa</taxon>
        <taxon>Arthropoda</taxon>
        <taxon>Hexapoda</taxon>
        <taxon>Insecta</taxon>
        <taxon>Pterygota</taxon>
        <taxon>Neoptera</taxon>
        <taxon>Endopterygota</taxon>
        <taxon>Hymenoptera</taxon>
        <taxon>Apocrita</taxon>
        <taxon>Proctotrupomorpha</taxon>
        <taxon>Chalcidoidea</taxon>
        <taxon>Aphelinidae</taxon>
        <taxon>Aphelininae</taxon>
        <taxon>Eretmocerus</taxon>
    </lineage>
</organism>
<gene>
    <name evidence="1" type="ORF">QAD02_009018</name>
</gene>
<sequence length="263" mass="29198">MINFSTTLAFILLIMADGPEAAETDGSSPRILLKNVSYVSIRINGTHHCMGSMISNRHVLVPAHCTQGTSAEKIQVVVRSTNFMDHSNITITEDCYNVTSAAYASKYVQDGPKYNDDIAVLLLNGHFEKLKGTKSLTIKERIPEGERFDITIYGFDENYDLVADFPRLVNSTSCNESYKHWGGITSGQMCAISEHKMCNSDAGSALLVQNDLFAIMSYSGDDCTDIDPKPKYPTVFTAVRNHFSWISKMVDLMDKSRVVPSKE</sequence>
<evidence type="ECO:0000313" key="1">
    <source>
        <dbReference type="EMBL" id="KAJ8667356.1"/>
    </source>
</evidence>
<accession>A0ACC2N8G5</accession>
<name>A0ACC2N8G5_9HYME</name>
<proteinExistence type="predicted"/>
<keyword evidence="2" id="KW-1185">Reference proteome</keyword>
<reference evidence="1" key="1">
    <citation type="submission" date="2023-04" db="EMBL/GenBank/DDBJ databases">
        <title>A chromosome-level genome assembly of the parasitoid wasp Eretmocerus hayati.</title>
        <authorList>
            <person name="Zhong Y."/>
            <person name="Liu S."/>
            <person name="Liu Y."/>
        </authorList>
    </citation>
    <scope>NUCLEOTIDE SEQUENCE</scope>
    <source>
        <strain evidence="1">ZJU_SS_LIU_2023</strain>
    </source>
</reference>
<dbReference type="EMBL" id="CM056744">
    <property type="protein sequence ID" value="KAJ8667356.1"/>
    <property type="molecule type" value="Genomic_DNA"/>
</dbReference>
<comment type="caution">
    <text evidence="1">The sequence shown here is derived from an EMBL/GenBank/DDBJ whole genome shotgun (WGS) entry which is preliminary data.</text>
</comment>
<protein>
    <submittedName>
        <fullName evidence="1">Uncharacterized protein</fullName>
    </submittedName>
</protein>